<reference evidence="2" key="1">
    <citation type="submission" date="2021-03" db="EMBL/GenBank/DDBJ databases">
        <authorList>
            <person name="Tran Van P."/>
        </authorList>
    </citation>
    <scope>NUCLEOTIDE SEQUENCE</scope>
</reference>
<keyword evidence="1" id="KW-1133">Transmembrane helix</keyword>
<evidence type="ECO:0000256" key="1">
    <source>
        <dbReference type="SAM" id="Phobius"/>
    </source>
</evidence>
<keyword evidence="1" id="KW-0472">Membrane</keyword>
<name>A0ABN7P1Y7_TIMPD</name>
<sequence length="96" mass="10929">MVLLFKEKRGEETGGRLNPHTASYYTIGLYAYVLITLMVFRDLEDYNLEEVYSHLPGGTRNRDSNLDLSVIGSLVYCESSALDYSATKADRRPKLF</sequence>
<evidence type="ECO:0000313" key="2">
    <source>
        <dbReference type="EMBL" id="CAG2059998.1"/>
    </source>
</evidence>
<organism evidence="2 3">
    <name type="scientific">Timema podura</name>
    <name type="common">Walking stick</name>
    <dbReference type="NCBI Taxonomy" id="61482"/>
    <lineage>
        <taxon>Eukaryota</taxon>
        <taxon>Metazoa</taxon>
        <taxon>Ecdysozoa</taxon>
        <taxon>Arthropoda</taxon>
        <taxon>Hexapoda</taxon>
        <taxon>Insecta</taxon>
        <taxon>Pterygota</taxon>
        <taxon>Neoptera</taxon>
        <taxon>Polyneoptera</taxon>
        <taxon>Phasmatodea</taxon>
        <taxon>Timematodea</taxon>
        <taxon>Timematoidea</taxon>
        <taxon>Timematidae</taxon>
        <taxon>Timema</taxon>
    </lineage>
</organism>
<evidence type="ECO:0000313" key="3">
    <source>
        <dbReference type="Proteomes" id="UP001153148"/>
    </source>
</evidence>
<gene>
    <name evidence="2" type="ORF">TPAB3V08_LOCUS6956</name>
</gene>
<dbReference type="Proteomes" id="UP001153148">
    <property type="component" value="Unassembled WGS sequence"/>
</dbReference>
<keyword evidence="3" id="KW-1185">Reference proteome</keyword>
<proteinExistence type="predicted"/>
<dbReference type="EMBL" id="CAJPIN010011143">
    <property type="protein sequence ID" value="CAG2059998.1"/>
    <property type="molecule type" value="Genomic_DNA"/>
</dbReference>
<accession>A0ABN7P1Y7</accession>
<protein>
    <submittedName>
        <fullName evidence="2">Uncharacterized protein</fullName>
    </submittedName>
</protein>
<feature type="transmembrane region" description="Helical" evidence="1">
    <location>
        <begin position="22"/>
        <end position="40"/>
    </location>
</feature>
<comment type="caution">
    <text evidence="2">The sequence shown here is derived from an EMBL/GenBank/DDBJ whole genome shotgun (WGS) entry which is preliminary data.</text>
</comment>
<keyword evidence="1" id="KW-0812">Transmembrane</keyword>